<dbReference type="AlphaFoldDB" id="A0AAD9HJ12"/>
<reference evidence="1" key="1">
    <citation type="submission" date="2021-06" db="EMBL/GenBank/DDBJ databases">
        <title>Comparative genomics, transcriptomics and evolutionary studies reveal genomic signatures of adaptation to plant cell wall in hemibiotrophic fungi.</title>
        <authorList>
            <consortium name="DOE Joint Genome Institute"/>
            <person name="Baroncelli R."/>
            <person name="Diaz J.F."/>
            <person name="Benocci T."/>
            <person name="Peng M."/>
            <person name="Battaglia E."/>
            <person name="Haridas S."/>
            <person name="Andreopoulos W."/>
            <person name="Labutti K."/>
            <person name="Pangilinan J."/>
            <person name="Floch G.L."/>
            <person name="Makela M.R."/>
            <person name="Henrissat B."/>
            <person name="Grigoriev I.V."/>
            <person name="Crouch J.A."/>
            <person name="De Vries R.P."/>
            <person name="Sukno S.A."/>
            <person name="Thon M.R."/>
        </authorList>
    </citation>
    <scope>NUCLEOTIDE SEQUENCE</scope>
    <source>
        <strain evidence="1">MAFF235873</strain>
    </source>
</reference>
<name>A0AAD9HJ12_9PEZI</name>
<protein>
    <submittedName>
        <fullName evidence="1">Uncharacterized protein</fullName>
    </submittedName>
</protein>
<sequence>MCRLGSISAMEGRRRRVRPFALRFGHTALINALPAFPDSSVAGAHDSRVGWGGEPDVAYRGPFLPGGRGGARCRRPFRIYSLLSAFSGAAAVIMCKVPIETTRTADRVRVPARNDDDKPEGSSHLRCEYPNMSVFPIIQGPVETSHALSEMSPVDPGDVLWRKRCK</sequence>
<gene>
    <name evidence="1" type="ORF">LX32DRAFT_381985</name>
</gene>
<comment type="caution">
    <text evidence="1">The sequence shown here is derived from an EMBL/GenBank/DDBJ whole genome shotgun (WGS) entry which is preliminary data.</text>
</comment>
<evidence type="ECO:0000313" key="2">
    <source>
        <dbReference type="Proteomes" id="UP001232148"/>
    </source>
</evidence>
<dbReference type="EMBL" id="MU842871">
    <property type="protein sequence ID" value="KAK2028942.1"/>
    <property type="molecule type" value="Genomic_DNA"/>
</dbReference>
<dbReference type="Proteomes" id="UP001232148">
    <property type="component" value="Unassembled WGS sequence"/>
</dbReference>
<proteinExistence type="predicted"/>
<accession>A0AAD9HJ12</accession>
<evidence type="ECO:0000313" key="1">
    <source>
        <dbReference type="EMBL" id="KAK2028942.1"/>
    </source>
</evidence>
<organism evidence="1 2">
    <name type="scientific">Colletotrichum zoysiae</name>
    <dbReference type="NCBI Taxonomy" id="1216348"/>
    <lineage>
        <taxon>Eukaryota</taxon>
        <taxon>Fungi</taxon>
        <taxon>Dikarya</taxon>
        <taxon>Ascomycota</taxon>
        <taxon>Pezizomycotina</taxon>
        <taxon>Sordariomycetes</taxon>
        <taxon>Hypocreomycetidae</taxon>
        <taxon>Glomerellales</taxon>
        <taxon>Glomerellaceae</taxon>
        <taxon>Colletotrichum</taxon>
        <taxon>Colletotrichum graminicola species complex</taxon>
    </lineage>
</organism>
<keyword evidence="2" id="KW-1185">Reference proteome</keyword>